<feature type="region of interest" description="Disordered" evidence="1">
    <location>
        <begin position="621"/>
        <end position="650"/>
    </location>
</feature>
<organism evidence="2">
    <name type="scientific">marine metagenome</name>
    <dbReference type="NCBI Taxonomy" id="408172"/>
    <lineage>
        <taxon>unclassified sequences</taxon>
        <taxon>metagenomes</taxon>
        <taxon>ecological metagenomes</taxon>
    </lineage>
</organism>
<dbReference type="EMBL" id="UINC01003263">
    <property type="protein sequence ID" value="SVA04775.1"/>
    <property type="molecule type" value="Genomic_DNA"/>
</dbReference>
<evidence type="ECO:0000256" key="1">
    <source>
        <dbReference type="SAM" id="MobiDB-lite"/>
    </source>
</evidence>
<name>A0A381SL44_9ZZZZ</name>
<sequence>MRLVKNTVLFSLGLCLLFLAIFFARNTYIPATGYTPAVLLDRQGEPISLREKDNPVVVLSGWGTPEGFNKAYDDYLYWRTSGGERVTSPNQACTQWHVGSFPFQVEISRLPFAVGKKVQGMERLWDSVGAYRISEDKQSYVPVVSNRAGDFPFAGGDAPTLYKKDLDGIEVIAMKDYVPASASSDTGGFPLTRYTPDPRNGEDYLEGIFLIKQPNGIHDYYEIDKAYKARVAGMMGWDLDAPVWYPDYDAVEGVQDPFIENWIGEYFSEEIKVTEGFYSNVPGQTKHLKDTMPRVARNGYRNIILAKPITDHNVYANNFWDLHLSLQSLCRAQFDVEDFNINQVRMYGRTPEYNYMMHQNLERHLDHIEPGSEVSVIYTTFGLPWPGSNPVGPMSNAAPFINEVFHENAYLNFLSFKRYIEQNENDHKITFFKTGGSGTEDARTNNLYSYALFSGTQLGYWEDPLRFINLREAIEDAILNQNKKEVIIQLSHWGYTYWVLIINMREALNIPLNTIEEIHQGELRMTWCEKHKAPGDYEQVPAVDHQCPEGFTRLQLTEAFEDYSKEMAINYVNRIRGGIERLKIYPDLDISIAAEGEVTKIGGGTVEVKSGSLTGSKLIISADPNPNRPESYSWDNRWRPSTDKNPNTTSDAVRAINEYDEISDFLDSAKDDFIAVIGIQEKATPTEMMPIHTNAVSQTIFFGPYRTILNVPAQITIPYDKEKISNPENIKPIVYNELTAEFEFHPKVRKNYKNKIDLTNGTYTFETQVLGQFALVEINN</sequence>
<accession>A0A381SL44</accession>
<evidence type="ECO:0000313" key="2">
    <source>
        <dbReference type="EMBL" id="SVA04775.1"/>
    </source>
</evidence>
<reference evidence="2" key="1">
    <citation type="submission" date="2018-05" db="EMBL/GenBank/DDBJ databases">
        <authorList>
            <person name="Lanie J.A."/>
            <person name="Ng W.-L."/>
            <person name="Kazmierczak K.M."/>
            <person name="Andrzejewski T.M."/>
            <person name="Davidsen T.M."/>
            <person name="Wayne K.J."/>
            <person name="Tettelin H."/>
            <person name="Glass J.I."/>
            <person name="Rusch D."/>
            <person name="Podicherti R."/>
            <person name="Tsui H.-C.T."/>
            <person name="Winkler M.E."/>
        </authorList>
    </citation>
    <scope>NUCLEOTIDE SEQUENCE</scope>
</reference>
<gene>
    <name evidence="2" type="ORF">METZ01_LOCUS57629</name>
</gene>
<dbReference type="AlphaFoldDB" id="A0A381SL44"/>
<proteinExistence type="predicted"/>
<protein>
    <submittedName>
        <fullName evidence="2">Uncharacterized protein</fullName>
    </submittedName>
</protein>